<evidence type="ECO:0000313" key="2">
    <source>
        <dbReference type="EMBL" id="XCG63047.1"/>
    </source>
</evidence>
<keyword evidence="1" id="KW-1133">Transmembrane helix</keyword>
<reference evidence="2" key="1">
    <citation type="submission" date="2024-05" db="EMBL/GenBank/DDBJ databases">
        <authorList>
            <person name="Cai S.Y."/>
            <person name="Jin L.M."/>
            <person name="Li H.R."/>
        </authorList>
    </citation>
    <scope>NUCLEOTIDE SEQUENCE</scope>
    <source>
        <strain evidence="2">A5-74</strain>
    </source>
</reference>
<evidence type="ECO:0008006" key="3">
    <source>
        <dbReference type="Google" id="ProtNLM"/>
    </source>
</evidence>
<dbReference type="AlphaFoldDB" id="A0AAU8DLB8"/>
<gene>
    <name evidence="2" type="ORF">ABLG96_17820</name>
</gene>
<accession>A0AAU8DLB8</accession>
<feature type="transmembrane region" description="Helical" evidence="1">
    <location>
        <begin position="12"/>
        <end position="30"/>
    </location>
</feature>
<feature type="transmembrane region" description="Helical" evidence="1">
    <location>
        <begin position="81"/>
        <end position="99"/>
    </location>
</feature>
<keyword evidence="1" id="KW-0812">Transmembrane</keyword>
<proteinExistence type="predicted"/>
<evidence type="ECO:0000256" key="1">
    <source>
        <dbReference type="SAM" id="Phobius"/>
    </source>
</evidence>
<protein>
    <recommendedName>
        <fullName evidence="3">DUF998 domain-containing protein</fullName>
    </recommendedName>
</protein>
<keyword evidence="1" id="KW-0472">Membrane</keyword>
<sequence length="107" mass="10618">MRGRAGSWRAPSVGLTAAVVCAVAAVIAWTDAHVTYALPNGVGHDVLGGGIAAAAVCAISALCSLGAALFALRSPRSARTCLIVALVALVISLGALALFEVGPSKTY</sequence>
<dbReference type="EMBL" id="CP159218">
    <property type="protein sequence ID" value="XCG63047.1"/>
    <property type="molecule type" value="Genomic_DNA"/>
</dbReference>
<organism evidence="2">
    <name type="scientific">Nakamurella sp. A5-74</name>
    <dbReference type="NCBI Taxonomy" id="3158264"/>
    <lineage>
        <taxon>Bacteria</taxon>
        <taxon>Bacillati</taxon>
        <taxon>Actinomycetota</taxon>
        <taxon>Actinomycetes</taxon>
        <taxon>Nakamurellales</taxon>
        <taxon>Nakamurellaceae</taxon>
        <taxon>Nakamurella</taxon>
    </lineage>
</organism>
<name>A0AAU8DLB8_9ACTN</name>
<dbReference type="RefSeq" id="WP_353648662.1">
    <property type="nucleotide sequence ID" value="NZ_CP159218.1"/>
</dbReference>
<feature type="transmembrane region" description="Helical" evidence="1">
    <location>
        <begin position="50"/>
        <end position="72"/>
    </location>
</feature>